<evidence type="ECO:0000313" key="2">
    <source>
        <dbReference type="EMBL" id="CAK9101959.1"/>
    </source>
</evidence>
<feature type="region of interest" description="Disordered" evidence="1">
    <location>
        <begin position="222"/>
        <end position="270"/>
    </location>
</feature>
<organism evidence="2 3">
    <name type="scientific">Durusdinium trenchii</name>
    <dbReference type="NCBI Taxonomy" id="1381693"/>
    <lineage>
        <taxon>Eukaryota</taxon>
        <taxon>Sar</taxon>
        <taxon>Alveolata</taxon>
        <taxon>Dinophyceae</taxon>
        <taxon>Suessiales</taxon>
        <taxon>Symbiodiniaceae</taxon>
        <taxon>Durusdinium</taxon>
    </lineage>
</organism>
<sequence length="922" mass="104432">MKRADLIAALEELGESPPGRWTVTEMRSRLMHLHEEHGIVLGKTKRTSLQEMVVQLNKASGRKANLQQHCQDLGVPFTGNETKAQLQKSAMIRIYEKSAPDPTDPVGFEKGASLTYAEIKEDQQYCNWVKLTWQENPKSCCPQLARLAQWLLNENVKMEPDENPKTSKGYPSEPDLKVISLKKEPSRAASSSAASSSVPSSAIVDVLQTLTETVKELKDEIQDAKEGKRKGQKTSSDSERLGGNEFEDITQEVPTETQWQEDQDEPMPPAPREDNTAVEMDIQLPQSKRQWQEFIQDPGPVQRTTGMTSTEIHRSKDGVPQWDGDSVSFQDYEEQALQWEQGIPYHKRYLAGPKLVAELSGPARRYVMGKRPQWLSFNGGVLHLLQHLRECLGRPTIPETTEYLNKYFRHSRRRRFENMNTYITRKVEVYHRARQSLARVQQFFGKHHRDHREHEWQQRRWSQSSWDDWQGTNWQRQPDQEEHDEEEQWYDPPSEAPDAPSWHQSQTSYGYGYNPVDDEPWKLNTDELPAYLLKQTYSKMHGVTCLRCGKGHRTSECPEKPQDQKNQGHVTITEEAPFFCFTEEALTVNGLDTARTTQEAVLAGCAVIDGGATKTLGSVAAIQAVMDQNLGKHGESRIQAVDPQNQPQFGFGNGSQDKCISTTQLKVTANDRLTMVSQMKRADLIAALEELGESPPGRWTVTEMRSRLMHLHEEHGIVLGKTKRTSLQEMVVQLNKASGRKANLQQHCQDLGVPFTGNETKAQLQKSAMIRIYEKSAPDPTDPVGFEKGASLTYAEIKEDQQYCNWVKLTWQENPKSCCPQLARLAQWLLNENVKMEPDENPKTSKGYPSEPDLKVISLKKEPSRAASSSAASSSVPSSAIVDVLQTLTETVKELKDEIQDAKEGKRKGQKTSSDSESFHKI</sequence>
<evidence type="ECO:0000256" key="1">
    <source>
        <dbReference type="SAM" id="MobiDB-lite"/>
    </source>
</evidence>
<dbReference type="Proteomes" id="UP001642484">
    <property type="component" value="Unassembled WGS sequence"/>
</dbReference>
<comment type="caution">
    <text evidence="2">The sequence shown here is derived from an EMBL/GenBank/DDBJ whole genome shotgun (WGS) entry which is preliminary data.</text>
</comment>
<evidence type="ECO:0000313" key="3">
    <source>
        <dbReference type="Proteomes" id="UP001642484"/>
    </source>
</evidence>
<gene>
    <name evidence="2" type="ORF">CCMP2556_LOCUS48024</name>
</gene>
<name>A0ABP0RPI5_9DINO</name>
<protein>
    <submittedName>
        <fullName evidence="2">Uncharacterized protein</fullName>
    </submittedName>
</protein>
<feature type="region of interest" description="Disordered" evidence="1">
    <location>
        <begin position="472"/>
        <end position="510"/>
    </location>
</feature>
<accession>A0ABP0RPI5</accession>
<dbReference type="EMBL" id="CAXAMN010026294">
    <property type="protein sequence ID" value="CAK9101959.1"/>
    <property type="molecule type" value="Genomic_DNA"/>
</dbReference>
<reference evidence="2 3" key="1">
    <citation type="submission" date="2024-02" db="EMBL/GenBank/DDBJ databases">
        <authorList>
            <person name="Chen Y."/>
            <person name="Shah S."/>
            <person name="Dougan E. K."/>
            <person name="Thang M."/>
            <person name="Chan C."/>
        </authorList>
    </citation>
    <scope>NUCLEOTIDE SEQUENCE [LARGE SCALE GENOMIC DNA]</scope>
</reference>
<feature type="region of interest" description="Disordered" evidence="1">
    <location>
        <begin position="897"/>
        <end position="922"/>
    </location>
</feature>
<keyword evidence="3" id="KW-1185">Reference proteome</keyword>
<feature type="region of interest" description="Disordered" evidence="1">
    <location>
        <begin position="298"/>
        <end position="321"/>
    </location>
</feature>
<proteinExistence type="predicted"/>